<organism evidence="4 5">
    <name type="scientific">Gonapodya prolifera (strain JEL478)</name>
    <name type="common">Monoblepharis prolifera</name>
    <dbReference type="NCBI Taxonomy" id="1344416"/>
    <lineage>
        <taxon>Eukaryota</taxon>
        <taxon>Fungi</taxon>
        <taxon>Fungi incertae sedis</taxon>
        <taxon>Chytridiomycota</taxon>
        <taxon>Chytridiomycota incertae sedis</taxon>
        <taxon>Monoblepharidomycetes</taxon>
        <taxon>Monoblepharidales</taxon>
        <taxon>Gonapodyaceae</taxon>
        <taxon>Gonapodya</taxon>
    </lineage>
</organism>
<dbReference type="AlphaFoldDB" id="A0A139A4T3"/>
<gene>
    <name evidence="4" type="ORF">M427DRAFT_138075</name>
</gene>
<dbReference type="CDD" id="cd22386">
    <property type="entry name" value="KH-I_KHDC4_rpt2"/>
    <property type="match status" value="1"/>
</dbReference>
<dbReference type="InterPro" id="IPR004087">
    <property type="entry name" value="KH_dom"/>
</dbReference>
<dbReference type="GO" id="GO:0005634">
    <property type="term" value="C:nucleus"/>
    <property type="evidence" value="ECO:0007669"/>
    <property type="project" value="InterPro"/>
</dbReference>
<accession>A0A139A4T3</accession>
<reference evidence="4 5" key="1">
    <citation type="journal article" date="2015" name="Genome Biol. Evol.">
        <title>Phylogenomic analyses indicate that early fungi evolved digesting cell walls of algal ancestors of land plants.</title>
        <authorList>
            <person name="Chang Y."/>
            <person name="Wang S."/>
            <person name="Sekimoto S."/>
            <person name="Aerts A.L."/>
            <person name="Choi C."/>
            <person name="Clum A."/>
            <person name="LaButti K.M."/>
            <person name="Lindquist E.A."/>
            <person name="Yee Ngan C."/>
            <person name="Ohm R.A."/>
            <person name="Salamov A.A."/>
            <person name="Grigoriev I.V."/>
            <person name="Spatafora J.W."/>
            <person name="Berbee M.L."/>
        </authorList>
    </citation>
    <scope>NUCLEOTIDE SEQUENCE [LARGE SCALE GENOMIC DNA]</scope>
    <source>
        <strain evidence="4 5">JEL478</strain>
    </source>
</reference>
<dbReference type="InterPro" id="IPR036612">
    <property type="entry name" value="KH_dom_type_1_sf"/>
</dbReference>
<dbReference type="PROSITE" id="PS50084">
    <property type="entry name" value="KH_TYPE_1"/>
    <property type="match status" value="1"/>
</dbReference>
<keyword evidence="1" id="KW-0694">RNA-binding</keyword>
<feature type="domain" description="K Homology" evidence="3">
    <location>
        <begin position="199"/>
        <end position="283"/>
    </location>
</feature>
<dbReference type="OrthoDB" id="397265at2759"/>
<dbReference type="EMBL" id="KQ965799">
    <property type="protein sequence ID" value="KXS11628.1"/>
    <property type="molecule type" value="Genomic_DNA"/>
</dbReference>
<dbReference type="InterPro" id="IPR055256">
    <property type="entry name" value="KH_1_KHDC4/BBP-like"/>
</dbReference>
<dbReference type="CDD" id="cd22385">
    <property type="entry name" value="KH-I_KHDC4_rpt1"/>
    <property type="match status" value="1"/>
</dbReference>
<dbReference type="GO" id="GO:0003723">
    <property type="term" value="F:RNA binding"/>
    <property type="evidence" value="ECO:0007669"/>
    <property type="project" value="UniProtKB-UniRule"/>
</dbReference>
<dbReference type="InterPro" id="IPR056149">
    <property type="entry name" value="PRP5/DDX46/KHDC4_KH"/>
</dbReference>
<evidence type="ECO:0000313" key="4">
    <source>
        <dbReference type="EMBL" id="KXS11628.1"/>
    </source>
</evidence>
<dbReference type="SUPFAM" id="SSF54791">
    <property type="entry name" value="Eukaryotic type KH-domain (KH-domain type I)"/>
    <property type="match status" value="1"/>
</dbReference>
<dbReference type="InterPro" id="IPR047889">
    <property type="entry name" value="KHDC4_KH-I_second"/>
</dbReference>
<dbReference type="SMART" id="SM00322">
    <property type="entry name" value="KH"/>
    <property type="match status" value="1"/>
</dbReference>
<dbReference type="PANTHER" id="PTHR15744:SF0">
    <property type="entry name" value="KH HOMOLOGY DOMAIN-CONTAINING PROTEIN 4"/>
    <property type="match status" value="1"/>
</dbReference>
<evidence type="ECO:0000256" key="1">
    <source>
        <dbReference type="PROSITE-ProRule" id="PRU00117"/>
    </source>
</evidence>
<protein>
    <recommendedName>
        <fullName evidence="3">K Homology domain-containing protein</fullName>
    </recommendedName>
</protein>
<feature type="region of interest" description="Disordered" evidence="2">
    <location>
        <begin position="1"/>
        <end position="55"/>
    </location>
</feature>
<feature type="compositionally biased region" description="Basic and acidic residues" evidence="2">
    <location>
        <begin position="43"/>
        <end position="55"/>
    </location>
</feature>
<dbReference type="InterPro" id="IPR047890">
    <property type="entry name" value="KHDC4_KH-I_first"/>
</dbReference>
<keyword evidence="5" id="KW-1185">Reference proteome</keyword>
<dbReference type="InterPro" id="IPR031121">
    <property type="entry name" value="RIK/BLOM7"/>
</dbReference>
<dbReference type="Pfam" id="PF22675">
    <property type="entry name" value="KH-I_KHDC4-BBP"/>
    <property type="match status" value="1"/>
</dbReference>
<name>A0A139A4T3_GONPJ</name>
<dbReference type="PANTHER" id="PTHR15744">
    <property type="entry name" value="BLOM7"/>
    <property type="match status" value="1"/>
</dbReference>
<proteinExistence type="predicted"/>
<dbReference type="STRING" id="1344416.A0A139A4T3"/>
<dbReference type="Proteomes" id="UP000070544">
    <property type="component" value="Unassembled WGS sequence"/>
</dbReference>
<evidence type="ECO:0000256" key="2">
    <source>
        <dbReference type="SAM" id="MobiDB-lite"/>
    </source>
</evidence>
<evidence type="ECO:0000259" key="3">
    <source>
        <dbReference type="SMART" id="SM00322"/>
    </source>
</evidence>
<evidence type="ECO:0000313" key="5">
    <source>
        <dbReference type="Proteomes" id="UP000070544"/>
    </source>
</evidence>
<dbReference type="Pfam" id="PF23469">
    <property type="entry name" value="KH_12"/>
    <property type="match status" value="1"/>
</dbReference>
<sequence length="332" mass="36968">MSTEDSTAEKTRKKRRWDLTDTGEITQPITPPRPPEQSGKAEVQTEKEKESDSDDARLLAAQAAARLVESKGIGVKSQEPLPTPAVKRFKASGDGEFTRDIDINDLKNRYVLTKSESQKVVKDYSGADIVTRGRYYPDRKLADKEPPLFLHITATTQEALDKAVEKVQELIDAGFGPAQTDGLSGGYGDYSRGNRRDMFQDKVYVEIDDKMFSTRAKVVGPGGQYVKHIQNETSTRVQLKGRGSGYIEVSTQKEADDDLHVHISGPSAEAVHKAKLLVQDLVDTVKEEYQKWKQARNAPPMRPAGIPGQVRDICFERLVCVCLHREGNLLLL</sequence>
<dbReference type="FunFam" id="3.30.1370.10:FF:000037">
    <property type="entry name" value="KH domain protein"/>
    <property type="match status" value="1"/>
</dbReference>
<dbReference type="Gene3D" id="3.30.1370.10">
    <property type="entry name" value="K Homology domain, type 1"/>
    <property type="match status" value="2"/>
</dbReference>